<evidence type="ECO:0000313" key="2">
    <source>
        <dbReference type="Proteomes" id="UP000287533"/>
    </source>
</evidence>
<dbReference type="Proteomes" id="UP000287533">
    <property type="component" value="Unassembled WGS sequence"/>
</dbReference>
<organism evidence="1 2">
    <name type="scientific">Bifidobacterium goeldii</name>
    <dbReference type="NCBI Taxonomy" id="2306975"/>
    <lineage>
        <taxon>Bacteria</taxon>
        <taxon>Bacillati</taxon>
        <taxon>Actinomycetota</taxon>
        <taxon>Actinomycetes</taxon>
        <taxon>Bifidobacteriales</taxon>
        <taxon>Bifidobacteriaceae</taxon>
        <taxon>Bifidobacterium</taxon>
    </lineage>
</organism>
<proteinExistence type="predicted"/>
<evidence type="ECO:0000313" key="1">
    <source>
        <dbReference type="EMBL" id="RSX53789.1"/>
    </source>
</evidence>
<name>A0A430FLL3_9BIFI</name>
<gene>
    <name evidence="1" type="ORF">D2E25_0095</name>
</gene>
<dbReference type="AlphaFoldDB" id="A0A430FLL3"/>
<sequence length="72" mass="8469">MGDDTLFKEFCKEGESMPLSDLLEEYANVFDAAFFIMGEDGPYVSDKELRDWLNWCVFYGKPRDEYPLVNRD</sequence>
<dbReference type="RefSeq" id="WP_125979106.1">
    <property type="nucleotide sequence ID" value="NZ_QXGL01000001.1"/>
</dbReference>
<protein>
    <submittedName>
        <fullName evidence="1">Uncharacterized protein</fullName>
    </submittedName>
</protein>
<keyword evidence="2" id="KW-1185">Reference proteome</keyword>
<dbReference type="EMBL" id="QXGL01000001">
    <property type="protein sequence ID" value="RSX53789.1"/>
    <property type="molecule type" value="Genomic_DNA"/>
</dbReference>
<accession>A0A430FLL3</accession>
<dbReference type="OrthoDB" id="3233632at2"/>
<reference evidence="1 2" key="1">
    <citation type="submission" date="2018-09" db="EMBL/GenBank/DDBJ databases">
        <title>Characterization of the phylogenetic diversity of five novel species belonging to the genus Bifidobacterium.</title>
        <authorList>
            <person name="Lugli G.A."/>
            <person name="Duranti S."/>
            <person name="Milani C."/>
        </authorList>
    </citation>
    <scope>NUCLEOTIDE SEQUENCE [LARGE SCALE GENOMIC DNA]</scope>
    <source>
        <strain evidence="1 2">2034B</strain>
    </source>
</reference>
<comment type="caution">
    <text evidence="1">The sequence shown here is derived from an EMBL/GenBank/DDBJ whole genome shotgun (WGS) entry which is preliminary data.</text>
</comment>